<evidence type="ECO:0008006" key="3">
    <source>
        <dbReference type="Google" id="ProtNLM"/>
    </source>
</evidence>
<evidence type="ECO:0000313" key="1">
    <source>
        <dbReference type="EMBL" id="RXR21027.1"/>
    </source>
</evidence>
<proteinExistence type="predicted"/>
<reference evidence="2" key="1">
    <citation type="submission" date="2019-01" db="EMBL/GenBank/DDBJ databases">
        <title>Cytophagaceae bacterium strain CAR-16.</title>
        <authorList>
            <person name="Chen W.-M."/>
        </authorList>
    </citation>
    <scope>NUCLEOTIDE SEQUENCE [LARGE SCALE GENOMIC DNA]</scope>
    <source>
        <strain evidence="2">LLJ-11</strain>
    </source>
</reference>
<organism evidence="1 2">
    <name type="scientific">Flavobacterium amnicola</name>
    <dbReference type="NCBI Taxonomy" id="2506422"/>
    <lineage>
        <taxon>Bacteria</taxon>
        <taxon>Pseudomonadati</taxon>
        <taxon>Bacteroidota</taxon>
        <taxon>Flavobacteriia</taxon>
        <taxon>Flavobacteriales</taxon>
        <taxon>Flavobacteriaceae</taxon>
        <taxon>Flavobacterium</taxon>
    </lineage>
</organism>
<name>A0A4Q1K5W4_9FLAO</name>
<dbReference type="OrthoDB" id="1446480at2"/>
<dbReference type="Proteomes" id="UP000290283">
    <property type="component" value="Unassembled WGS sequence"/>
</dbReference>
<accession>A0A4Q1K5W4</accession>
<dbReference type="PROSITE" id="PS51257">
    <property type="entry name" value="PROKAR_LIPOPROTEIN"/>
    <property type="match status" value="1"/>
</dbReference>
<protein>
    <recommendedName>
        <fullName evidence="3">Lipoprotein</fullName>
    </recommendedName>
</protein>
<sequence>MKSTLLTLFSVLVLLTSCKCKKASSDETTAPMMTNVEASTLPTNVETNTKEQIGTLLEYSANTRGYHLRIKWDGAQLAFTNQRDSEEFTKITLTNAQSDELKGLIKNLPLDKLASLKAPTEKRQYDGAPHADMRVVVDGKEYNSAGFDHGFPPAEIEKLVKKLVSYTEQK</sequence>
<evidence type="ECO:0000313" key="2">
    <source>
        <dbReference type="Proteomes" id="UP000290283"/>
    </source>
</evidence>
<dbReference type="AlphaFoldDB" id="A0A4Q1K5W4"/>
<gene>
    <name evidence="1" type="ORF">EQG63_03565</name>
</gene>
<dbReference type="EMBL" id="SBKO01000001">
    <property type="protein sequence ID" value="RXR21027.1"/>
    <property type="molecule type" value="Genomic_DNA"/>
</dbReference>
<dbReference type="RefSeq" id="WP_129434500.1">
    <property type="nucleotide sequence ID" value="NZ_SBKO01000001.1"/>
</dbReference>
<comment type="caution">
    <text evidence="1">The sequence shown here is derived from an EMBL/GenBank/DDBJ whole genome shotgun (WGS) entry which is preliminary data.</text>
</comment>
<keyword evidence="2" id="KW-1185">Reference proteome</keyword>